<dbReference type="Proteomes" id="UP000825935">
    <property type="component" value="Chromosome 33"/>
</dbReference>
<feature type="compositionally biased region" description="Polar residues" evidence="8">
    <location>
        <begin position="125"/>
        <end position="137"/>
    </location>
</feature>
<dbReference type="EMBL" id="CM035438">
    <property type="protein sequence ID" value="KAH7285137.1"/>
    <property type="molecule type" value="Genomic_DNA"/>
</dbReference>
<proteinExistence type="inferred from homology"/>
<dbReference type="PANTHER" id="PTHR31421:SF22">
    <property type="entry name" value="PROTEIN BASIC PENTACYSTEINE3"/>
    <property type="match status" value="1"/>
</dbReference>
<dbReference type="Pfam" id="PF06217">
    <property type="entry name" value="GAGA_bind"/>
    <property type="match status" value="1"/>
</dbReference>
<comment type="function">
    <text evidence="7">Transcriptional regulator that specifically binds to GA-rich elements (GAGA-repeats) present in regulatory sequences of genes involved in developmental processes.</text>
</comment>
<evidence type="ECO:0000256" key="3">
    <source>
        <dbReference type="ARBA" id="ARBA00023015"/>
    </source>
</evidence>
<dbReference type="EMBL" id="CM035438">
    <property type="protein sequence ID" value="KAH7285138.1"/>
    <property type="molecule type" value="Genomic_DNA"/>
</dbReference>
<evidence type="ECO:0000313" key="9">
    <source>
        <dbReference type="EMBL" id="KAH7285137.1"/>
    </source>
</evidence>
<evidence type="ECO:0000256" key="1">
    <source>
        <dbReference type="ARBA" id="ARBA00004123"/>
    </source>
</evidence>
<comment type="similarity">
    <text evidence="2 7">Belongs to the BBR/BPC family.</text>
</comment>
<dbReference type="AlphaFoldDB" id="A0A8T2QM95"/>
<dbReference type="OrthoDB" id="1903765at2759"/>
<keyword evidence="6 7" id="KW-0539">Nucleus</keyword>
<dbReference type="PANTHER" id="PTHR31421">
    <property type="entry name" value="PROTEIN BASIC PENTACYSTEINE3"/>
    <property type="match status" value="1"/>
</dbReference>
<dbReference type="EMBL" id="CM035438">
    <property type="protein sequence ID" value="KAH7285141.1"/>
    <property type="molecule type" value="Genomic_DNA"/>
</dbReference>
<organism evidence="9 10">
    <name type="scientific">Ceratopteris richardii</name>
    <name type="common">Triangle waterfern</name>
    <dbReference type="NCBI Taxonomy" id="49495"/>
    <lineage>
        <taxon>Eukaryota</taxon>
        <taxon>Viridiplantae</taxon>
        <taxon>Streptophyta</taxon>
        <taxon>Embryophyta</taxon>
        <taxon>Tracheophyta</taxon>
        <taxon>Polypodiopsida</taxon>
        <taxon>Polypodiidae</taxon>
        <taxon>Polypodiales</taxon>
        <taxon>Pteridineae</taxon>
        <taxon>Pteridaceae</taxon>
        <taxon>Parkerioideae</taxon>
        <taxon>Ceratopteris</taxon>
    </lineage>
</organism>
<reference evidence="9" key="1">
    <citation type="submission" date="2021-08" db="EMBL/GenBank/DDBJ databases">
        <title>WGS assembly of Ceratopteris richardii.</title>
        <authorList>
            <person name="Marchant D.B."/>
            <person name="Chen G."/>
            <person name="Jenkins J."/>
            <person name="Shu S."/>
            <person name="Leebens-Mack J."/>
            <person name="Grimwood J."/>
            <person name="Schmutz J."/>
            <person name="Soltis P."/>
            <person name="Soltis D."/>
            <person name="Chen Z.-H."/>
        </authorList>
    </citation>
    <scope>NUCLEOTIDE SEQUENCE</scope>
    <source>
        <strain evidence="9">Whitten #5841</strain>
        <tissue evidence="9">Leaf</tissue>
    </source>
</reference>
<evidence type="ECO:0000256" key="7">
    <source>
        <dbReference type="RuleBase" id="RU367160"/>
    </source>
</evidence>
<keyword evidence="4 7" id="KW-0238">DNA-binding</keyword>
<evidence type="ECO:0000256" key="4">
    <source>
        <dbReference type="ARBA" id="ARBA00023125"/>
    </source>
</evidence>
<evidence type="ECO:0000256" key="8">
    <source>
        <dbReference type="SAM" id="MobiDB-lite"/>
    </source>
</evidence>
<feature type="compositionally biased region" description="Basic and acidic residues" evidence="8">
    <location>
        <begin position="138"/>
        <end position="150"/>
    </location>
</feature>
<comment type="subcellular location">
    <subcellularLocation>
        <location evidence="1 7">Nucleus</location>
    </subcellularLocation>
</comment>
<feature type="region of interest" description="Disordered" evidence="8">
    <location>
        <begin position="112"/>
        <end position="182"/>
    </location>
</feature>
<keyword evidence="5 7" id="KW-0804">Transcription</keyword>
<protein>
    <recommendedName>
        <fullName evidence="7">GAGA-binding transcriptional activator</fullName>
    </recommendedName>
</protein>
<feature type="compositionally biased region" description="Basic and acidic residues" evidence="8">
    <location>
        <begin position="168"/>
        <end position="182"/>
    </location>
</feature>
<dbReference type="GO" id="GO:0003700">
    <property type="term" value="F:DNA-binding transcription factor activity"/>
    <property type="evidence" value="ECO:0007669"/>
    <property type="project" value="UniProtKB-UniRule"/>
</dbReference>
<comment type="caution">
    <text evidence="9">The sequence shown here is derived from an EMBL/GenBank/DDBJ whole genome shotgun (WGS) entry which is preliminary data.</text>
</comment>
<gene>
    <name evidence="9" type="ORF">KP509_33G015200</name>
</gene>
<evidence type="ECO:0000256" key="5">
    <source>
        <dbReference type="ARBA" id="ARBA00023163"/>
    </source>
</evidence>
<dbReference type="GO" id="GO:0005634">
    <property type="term" value="C:nucleus"/>
    <property type="evidence" value="ECO:0007669"/>
    <property type="project" value="UniProtKB-SubCell"/>
</dbReference>
<dbReference type="EMBL" id="CM035438">
    <property type="protein sequence ID" value="KAH7285140.1"/>
    <property type="molecule type" value="Genomic_DNA"/>
</dbReference>
<dbReference type="InterPro" id="IPR010409">
    <property type="entry name" value="GAGA-bd_tscrpt_act"/>
</dbReference>
<dbReference type="GO" id="GO:0043565">
    <property type="term" value="F:sequence-specific DNA binding"/>
    <property type="evidence" value="ECO:0007669"/>
    <property type="project" value="TreeGrafter"/>
</dbReference>
<sequence>MEDASNLDFRQWANLDPAYLRQLFMCQQSNLKFDEVQQINPPFSGRDTVILEHNNPNVVHTFPLLQREITYADRHAAALVERDNVLATLSMIQDDINLDKLPETLSILSPHLPVDGMDNNHHVENNPTQRQKQTGKKSGNESSKKRKEDGVTSQPNKASKTPRKRQKARDQHGAANVEKIKRDDNVNGVVTHEFQIDVSTTASPFCSCTGTNRQCYRWGKGGWQSSCCTNSFSEYPLPMNTEKRGSRIAGRKMSGGAFKKLLEKLAGQGVDITQPIDLKDHWAKHGTNRYIIVR</sequence>
<evidence type="ECO:0000313" key="10">
    <source>
        <dbReference type="Proteomes" id="UP000825935"/>
    </source>
</evidence>
<keyword evidence="3 7" id="KW-0805">Transcription regulation</keyword>
<evidence type="ECO:0000256" key="2">
    <source>
        <dbReference type="ARBA" id="ARBA00007911"/>
    </source>
</evidence>
<keyword evidence="10" id="KW-1185">Reference proteome</keyword>
<evidence type="ECO:0000256" key="6">
    <source>
        <dbReference type="ARBA" id="ARBA00023242"/>
    </source>
</evidence>
<name>A0A8T2QM95_CERRI</name>
<accession>A0A8T2QM95</accession>
<dbReference type="GO" id="GO:0009723">
    <property type="term" value="P:response to ethylene"/>
    <property type="evidence" value="ECO:0007669"/>
    <property type="project" value="TreeGrafter"/>
</dbReference>
<dbReference type="SMART" id="SM01226">
    <property type="entry name" value="GAGA_bind"/>
    <property type="match status" value="1"/>
</dbReference>